<comment type="caution">
    <text evidence="1">The sequence shown here is derived from an EMBL/GenBank/DDBJ whole genome shotgun (WGS) entry which is preliminary data.</text>
</comment>
<evidence type="ECO:0000313" key="2">
    <source>
        <dbReference type="Proteomes" id="UP000037697"/>
    </source>
</evidence>
<name>A0AAW3ILP0_VIBPH</name>
<accession>A0AAW3ILP0</accession>
<organism evidence="1 2">
    <name type="scientific">Vibrio parahaemolyticus</name>
    <dbReference type="NCBI Taxonomy" id="670"/>
    <lineage>
        <taxon>Bacteria</taxon>
        <taxon>Pseudomonadati</taxon>
        <taxon>Pseudomonadota</taxon>
        <taxon>Gammaproteobacteria</taxon>
        <taxon>Vibrionales</taxon>
        <taxon>Vibrionaceae</taxon>
        <taxon>Vibrio</taxon>
    </lineage>
</organism>
<proteinExistence type="predicted"/>
<protein>
    <submittedName>
        <fullName evidence="1">Uncharacterized protein</fullName>
    </submittedName>
</protein>
<sequence length="223" mass="25313">MNVDLNSIQDIPDSLLDKLASHNDLFLQNNFSDSLSEHWKLAPLVSELNEYCLTNNVIGIHFTRSVKSSILSNGLLSQSGSEFRDNFLESYSHLFTTEELLEIKRRWLSYFGTTGCEERDFRIFFNFTDDALRNGGADELLGMFGGEQITMCFDNDGDCSISEKLSLIGDPLIVRCSIDPHRVETYIEQPWGKILMSAYHKHINPGACRIDQDGSVTYPISKR</sequence>
<reference evidence="1 2" key="1">
    <citation type="submission" date="2015-07" db="EMBL/GenBank/DDBJ databases">
        <title>Foodborne Vibrio parahaemolyticus Isolates.</title>
        <authorList>
            <person name="Ronholm J."/>
            <person name="Petronella N."/>
            <person name="Kenwell R."/>
            <person name="Banerjee S."/>
        </authorList>
    </citation>
    <scope>NUCLEOTIDE SEQUENCE [LARGE SCALE GENOMIC DNA]</scope>
    <source>
        <strain evidence="1 2">HS-06-05</strain>
    </source>
</reference>
<gene>
    <name evidence="1" type="ORF">ACX05_26915</name>
</gene>
<evidence type="ECO:0000313" key="1">
    <source>
        <dbReference type="EMBL" id="KOY18718.1"/>
    </source>
</evidence>
<dbReference type="EMBL" id="LIRS01000160">
    <property type="protein sequence ID" value="KOY18718.1"/>
    <property type="molecule type" value="Genomic_DNA"/>
</dbReference>
<dbReference type="RefSeq" id="WP_366534713.1">
    <property type="nucleotide sequence ID" value="NZ_LIRS01000160.1"/>
</dbReference>
<feature type="non-terminal residue" evidence="1">
    <location>
        <position position="223"/>
    </location>
</feature>
<dbReference type="Proteomes" id="UP000037697">
    <property type="component" value="Unassembled WGS sequence"/>
</dbReference>
<dbReference type="AlphaFoldDB" id="A0AAW3ILP0"/>